<dbReference type="InterPro" id="IPR009081">
    <property type="entry name" value="PP-bd_ACP"/>
</dbReference>
<dbReference type="PANTHER" id="PTHR45527">
    <property type="entry name" value="NONRIBOSOMAL PEPTIDE SYNTHETASE"/>
    <property type="match status" value="1"/>
</dbReference>
<dbReference type="SMART" id="SM00824">
    <property type="entry name" value="PKS_TE"/>
    <property type="match status" value="1"/>
</dbReference>
<protein>
    <submittedName>
        <fullName evidence="5">Thioester reductase</fullName>
    </submittedName>
</protein>
<dbReference type="Gene3D" id="2.30.38.10">
    <property type="entry name" value="Luciferase, Domain 3"/>
    <property type="match status" value="1"/>
</dbReference>
<dbReference type="PROSITE" id="PS50075">
    <property type="entry name" value="CARRIER"/>
    <property type="match status" value="1"/>
</dbReference>
<evidence type="ECO:0000256" key="3">
    <source>
        <dbReference type="ARBA" id="ARBA00022553"/>
    </source>
</evidence>
<evidence type="ECO:0000256" key="1">
    <source>
        <dbReference type="ARBA" id="ARBA00001957"/>
    </source>
</evidence>
<dbReference type="GO" id="GO:0047527">
    <property type="term" value="F:2,3-dihydroxybenzoate-serine ligase activity"/>
    <property type="evidence" value="ECO:0007669"/>
    <property type="project" value="TreeGrafter"/>
</dbReference>
<dbReference type="InterPro" id="IPR023213">
    <property type="entry name" value="CAT-like_dom_sf"/>
</dbReference>
<dbReference type="Pfam" id="PF00501">
    <property type="entry name" value="AMP-binding"/>
    <property type="match status" value="1"/>
</dbReference>
<dbReference type="GO" id="GO:0009239">
    <property type="term" value="P:enterobactin biosynthetic process"/>
    <property type="evidence" value="ECO:0007669"/>
    <property type="project" value="TreeGrafter"/>
</dbReference>
<dbReference type="Pfam" id="PF00975">
    <property type="entry name" value="Thioesterase"/>
    <property type="match status" value="1"/>
</dbReference>
<dbReference type="KEGG" id="slim:SCL_1809"/>
<dbReference type="PROSITE" id="PS00455">
    <property type="entry name" value="AMP_BINDING"/>
    <property type="match status" value="1"/>
</dbReference>
<dbReference type="PROSITE" id="PS00012">
    <property type="entry name" value="PHOSPHOPANTETHEINE"/>
    <property type="match status" value="1"/>
</dbReference>
<dbReference type="Gene3D" id="3.40.50.980">
    <property type="match status" value="2"/>
</dbReference>
<dbReference type="InterPro" id="IPR020802">
    <property type="entry name" value="TesA-like"/>
</dbReference>
<sequence>MNLTVRWRLQGTISNAGLENAFRLIMARHQVLRTYFAETGGEVMQIIEPQVSFHIPVIDLTGLPEAEALIETGRIARLEACTPFDLSAPPLMRITHVRLRRDDSVLLVTLHHIVSDSWSINILARELSEIGVALDAGRPAVLPDLPVSYGEFSARRAQRLTRPVPQTDADYWERALRGFKHFEIRTDRARPTMLTANGSALSVPLGRELASELAQLGRLNGTTLPVTVLAALLTLLRRYTGESDISIGSEFSDRDEADLGNLIGLFSNRLVVRNDLSDDPGFLELLVRIRDSLAGILKHQQITTQDLIEIVKPAPDLSRNPLFSVNFTFPRPLMTSNNSAGFRLIELPSCSVRAACDLDFSLVEGPEGWSACCEYNLDLFENQTIVRLLDHLKVLLHSVVTDPSRKISSLTMLDDSERHELIVENNRTSAIYPRHLTLPQLFEAQARRTPEAVAVVCGERSMSYRELDLASNRLAYELRRRGVEPASRVAVVLDRTSELMVALLAVLKSGSAYIPLDPTYPVERLQYIFESARPAALITQASLREHLVYEAMSVIVVDSQSMLIAKQSAEALPPSASPDDPAYVIYTSGSTGRPKGVAIHHRALVNLLCAMRRQPGLTHEDTVVSVTTISFDMAVPDLFLPLIVGARLILAKEQEMADGAALFALLQRHQASFMQATPVMWQVLLEAGWHGNPPLKMLCGGEAMPRHLAERLLQCDGELWNMYGPTETTVWSSALRVEAGTGPVPIGPPIANTQFYIVDSHQELVPHGVPGELCIGGDGVAHGYFEQPEATREKFIPDKFRKHAGAMMYRTGDMVRMKQHGSMEYLGRIDHQIKLRGFRIELGEIETVLLRHPDIAEAVAVLGQDPSGEGAIWAYAVPQVARAESPEVLIDALRASLSQSLPGYMCPASIVMLDALPRTPNGKIDRRNLPAPVPHQSKETAQPLNEVERRLARIWSSVLGVETIDKTADFFESGGHSLLAARLLARIEAEFGQRLSLLTLFKASSIAEQAKLLTYSGQREFDFRQVVRLQPNGSKPPLIAIHNTGVYYYNLSRRLGPDQPLTALQLFDPSITRQSLPQTLEVIAAEYVQLIRKFQATGPYKLIGWCVGGVLAFEVARQLVEAGHEVSLLAMIDAWAPGHHRRLSRTRAILADYSYRWQLIGADWRRVISREQTLAAFMEQRVMYKRLLRWFGRSPASPPARVAFETRESSAENYDQWLLGYLEEMAQSYEPKPYSGKIMLLCSAQEPKGLFLDPQMGWGPFALAGVDVSVLDGDHFTVFKGHGLEQMAAQVSALMDAYDNPGKRRTVSA</sequence>
<dbReference type="EMBL" id="AP014879">
    <property type="protein sequence ID" value="BAV34107.1"/>
    <property type="molecule type" value="Genomic_DNA"/>
</dbReference>
<name>A0A1B4XH57_9GAMM</name>
<dbReference type="InParanoid" id="A0A1B4XH57"/>
<dbReference type="InterPro" id="IPR000873">
    <property type="entry name" value="AMP-dep_synth/lig_dom"/>
</dbReference>
<proteinExistence type="predicted"/>
<dbReference type="FunFam" id="1.10.1200.10:FF:000005">
    <property type="entry name" value="Nonribosomal peptide synthetase 1"/>
    <property type="match status" value="1"/>
</dbReference>
<dbReference type="CDD" id="cd19531">
    <property type="entry name" value="LCL_NRPS-like"/>
    <property type="match status" value="1"/>
</dbReference>
<dbReference type="InterPro" id="IPR025110">
    <property type="entry name" value="AMP-bd_C"/>
</dbReference>
<dbReference type="Pfam" id="PF00668">
    <property type="entry name" value="Condensation"/>
    <property type="match status" value="1"/>
</dbReference>
<gene>
    <name evidence="5" type="ORF">SCL_1809</name>
</gene>
<dbReference type="InterPro" id="IPR006162">
    <property type="entry name" value="Ppantetheine_attach_site"/>
</dbReference>
<comment type="cofactor">
    <cofactor evidence="1">
        <name>pantetheine 4'-phosphate</name>
        <dbReference type="ChEBI" id="CHEBI:47942"/>
    </cofactor>
</comment>
<evidence type="ECO:0000259" key="4">
    <source>
        <dbReference type="PROSITE" id="PS50075"/>
    </source>
</evidence>
<dbReference type="InterPro" id="IPR045851">
    <property type="entry name" value="AMP-bd_C_sf"/>
</dbReference>
<dbReference type="InterPro" id="IPR020845">
    <property type="entry name" value="AMP-binding_CS"/>
</dbReference>
<dbReference type="SUPFAM" id="SSF53474">
    <property type="entry name" value="alpha/beta-Hydrolases"/>
    <property type="match status" value="1"/>
</dbReference>
<dbReference type="InterPro" id="IPR001242">
    <property type="entry name" value="Condensation_dom"/>
</dbReference>
<dbReference type="CDD" id="cd12116">
    <property type="entry name" value="A_NRPS_Ta1_like"/>
    <property type="match status" value="1"/>
</dbReference>
<dbReference type="Gene3D" id="3.30.559.10">
    <property type="entry name" value="Chloramphenicol acetyltransferase-like domain"/>
    <property type="match status" value="1"/>
</dbReference>
<feature type="domain" description="Carrier" evidence="4">
    <location>
        <begin position="942"/>
        <end position="1017"/>
    </location>
</feature>
<dbReference type="InterPro" id="IPR029058">
    <property type="entry name" value="AB_hydrolase_fold"/>
</dbReference>
<dbReference type="FunCoup" id="A0A1B4XH57">
    <property type="interactions" value="66"/>
</dbReference>
<keyword evidence="6" id="KW-1185">Reference proteome</keyword>
<dbReference type="Gene3D" id="3.30.300.30">
    <property type="match status" value="1"/>
</dbReference>
<dbReference type="InterPro" id="IPR010071">
    <property type="entry name" value="AA_adenyl_dom"/>
</dbReference>
<dbReference type="Pfam" id="PF13193">
    <property type="entry name" value="AMP-binding_C"/>
    <property type="match status" value="1"/>
</dbReference>
<dbReference type="Proteomes" id="UP000243180">
    <property type="component" value="Chromosome"/>
</dbReference>
<dbReference type="PANTHER" id="PTHR45527:SF1">
    <property type="entry name" value="FATTY ACID SYNTHASE"/>
    <property type="match status" value="1"/>
</dbReference>
<dbReference type="Gene3D" id="1.10.1200.10">
    <property type="entry name" value="ACP-like"/>
    <property type="match status" value="1"/>
</dbReference>
<dbReference type="FunFam" id="3.40.50.980:FF:000001">
    <property type="entry name" value="Non-ribosomal peptide synthetase"/>
    <property type="match status" value="1"/>
</dbReference>
<evidence type="ECO:0000313" key="6">
    <source>
        <dbReference type="Proteomes" id="UP000243180"/>
    </source>
</evidence>
<dbReference type="Gene3D" id="3.40.50.1820">
    <property type="entry name" value="alpha/beta hydrolase"/>
    <property type="match status" value="1"/>
</dbReference>
<keyword evidence="3" id="KW-0597">Phosphoprotein</keyword>
<dbReference type="NCBIfam" id="TIGR01733">
    <property type="entry name" value="AA-adenyl-dom"/>
    <property type="match status" value="1"/>
</dbReference>
<dbReference type="SUPFAM" id="SSF52777">
    <property type="entry name" value="CoA-dependent acyltransferases"/>
    <property type="match status" value="2"/>
</dbReference>
<dbReference type="GO" id="GO:0043041">
    <property type="term" value="P:amino acid activation for nonribosomal peptide biosynthetic process"/>
    <property type="evidence" value="ECO:0007669"/>
    <property type="project" value="TreeGrafter"/>
</dbReference>
<dbReference type="SUPFAM" id="SSF56801">
    <property type="entry name" value="Acetyl-CoA synthetase-like"/>
    <property type="match status" value="1"/>
</dbReference>
<dbReference type="FunFam" id="3.40.50.12780:FF:000012">
    <property type="entry name" value="Non-ribosomal peptide synthetase"/>
    <property type="match status" value="1"/>
</dbReference>
<keyword evidence="2" id="KW-0596">Phosphopantetheine</keyword>
<accession>A0A1B4XH57</accession>
<dbReference type="GO" id="GO:0031177">
    <property type="term" value="F:phosphopantetheine binding"/>
    <property type="evidence" value="ECO:0007669"/>
    <property type="project" value="TreeGrafter"/>
</dbReference>
<reference evidence="5 6" key="1">
    <citation type="submission" date="2015-05" db="EMBL/GenBank/DDBJ databases">
        <title>Complete genome sequence of a sulfur-oxidizing gammaproteobacterium strain HA5.</title>
        <authorList>
            <person name="Miura A."/>
            <person name="Kojima H."/>
            <person name="Fukui M."/>
        </authorList>
    </citation>
    <scope>NUCLEOTIDE SEQUENCE [LARGE SCALE GENOMIC DNA]</scope>
    <source>
        <strain evidence="5 6">HA5</strain>
    </source>
</reference>
<dbReference type="InterPro" id="IPR036736">
    <property type="entry name" value="ACP-like_sf"/>
</dbReference>
<dbReference type="Pfam" id="PF00550">
    <property type="entry name" value="PP-binding"/>
    <property type="match status" value="1"/>
</dbReference>
<evidence type="ECO:0000313" key="5">
    <source>
        <dbReference type="EMBL" id="BAV34107.1"/>
    </source>
</evidence>
<dbReference type="Gene3D" id="3.30.559.30">
    <property type="entry name" value="Nonribosomal peptide synthetase, condensation domain"/>
    <property type="match status" value="1"/>
</dbReference>
<dbReference type="GO" id="GO:0009366">
    <property type="term" value="C:enterobactin synthetase complex"/>
    <property type="evidence" value="ECO:0007669"/>
    <property type="project" value="TreeGrafter"/>
</dbReference>
<dbReference type="GO" id="GO:0005829">
    <property type="term" value="C:cytosol"/>
    <property type="evidence" value="ECO:0007669"/>
    <property type="project" value="TreeGrafter"/>
</dbReference>
<evidence type="ECO:0000256" key="2">
    <source>
        <dbReference type="ARBA" id="ARBA00022450"/>
    </source>
</evidence>
<dbReference type="SUPFAM" id="SSF47336">
    <property type="entry name" value="ACP-like"/>
    <property type="match status" value="1"/>
</dbReference>
<dbReference type="InterPro" id="IPR001031">
    <property type="entry name" value="Thioesterase"/>
</dbReference>
<organism evidence="5 6">
    <name type="scientific">Sulfuricaulis limicola</name>
    <dbReference type="NCBI Taxonomy" id="1620215"/>
    <lineage>
        <taxon>Bacteria</taxon>
        <taxon>Pseudomonadati</taxon>
        <taxon>Pseudomonadota</taxon>
        <taxon>Gammaproteobacteria</taxon>
        <taxon>Acidiferrobacterales</taxon>
        <taxon>Acidiferrobacteraceae</taxon>
        <taxon>Sulfuricaulis</taxon>
    </lineage>
</organism>